<evidence type="ECO:0008006" key="4">
    <source>
        <dbReference type="Google" id="ProtNLM"/>
    </source>
</evidence>
<dbReference type="RefSeq" id="WP_048706049.1">
    <property type="nucleotide sequence ID" value="NZ_CP012034.1"/>
</dbReference>
<sequence>MLENVLLSGYTRKTGKGIYKSQLDTETGELTEPEVYIESNGPTYIDVTNDLKLVAIKKTAGGGGIALYDISGDQPKFLDEDVSETNSPSFVKIDQSRNLVFSAYFHLSKVTIHQITDDNKLELLSTINFEGTGPRAEQDQSKPHYSVVTPDGKLIICDYGTDRISIYDIDDPTDPKLLNNYIAPAGYAPRHLVFHPTKPYIYVACELSSKVLVLKYDADDTRLTLVDEATVAKDEQKNTTAAIRITNDGKYLYVSTRGADTIAAFEINETGDRLKTLGSAKTNGNGPRDFELDPSEKFVLAANQDSDNLTLFKRNPNKGLLSVVKDNIGIPECVCVHFI</sequence>
<dbReference type="PANTHER" id="PTHR30344:SF1">
    <property type="entry name" value="6-PHOSPHOGLUCONOLACTONASE"/>
    <property type="match status" value="1"/>
</dbReference>
<evidence type="ECO:0000313" key="3">
    <source>
        <dbReference type="Proteomes" id="UP000036106"/>
    </source>
</evidence>
<dbReference type="InterPro" id="IPR019405">
    <property type="entry name" value="Lactonase_7-beta_prop"/>
</dbReference>
<dbReference type="KEGG" id="lgn:ABM34_12045"/>
<dbReference type="Proteomes" id="UP000036106">
    <property type="component" value="Chromosome"/>
</dbReference>
<organism evidence="2 3">
    <name type="scientific">Companilactobacillus ginsenosidimutans</name>
    <dbReference type="NCBI Taxonomy" id="1007676"/>
    <lineage>
        <taxon>Bacteria</taxon>
        <taxon>Bacillati</taxon>
        <taxon>Bacillota</taxon>
        <taxon>Bacilli</taxon>
        <taxon>Lactobacillales</taxon>
        <taxon>Lactobacillaceae</taxon>
        <taxon>Companilactobacillus</taxon>
    </lineage>
</organism>
<dbReference type="EMBL" id="CP012034">
    <property type="protein sequence ID" value="AKP68192.1"/>
    <property type="molecule type" value="Genomic_DNA"/>
</dbReference>
<dbReference type="STRING" id="1007676.ABM34_12045"/>
<dbReference type="InterPro" id="IPR050282">
    <property type="entry name" value="Cycloisomerase_2"/>
</dbReference>
<dbReference type="GO" id="GO:0017057">
    <property type="term" value="F:6-phosphogluconolactonase activity"/>
    <property type="evidence" value="ECO:0007669"/>
    <property type="project" value="TreeGrafter"/>
</dbReference>
<keyword evidence="3" id="KW-1185">Reference proteome</keyword>
<dbReference type="Pfam" id="PF10282">
    <property type="entry name" value="Lactonase"/>
    <property type="match status" value="1"/>
</dbReference>
<accession>A0A0H4QJU6</accession>
<evidence type="ECO:0000256" key="1">
    <source>
        <dbReference type="ARBA" id="ARBA00005564"/>
    </source>
</evidence>
<dbReference type="PANTHER" id="PTHR30344">
    <property type="entry name" value="6-PHOSPHOGLUCONOLACTONASE-RELATED"/>
    <property type="match status" value="1"/>
</dbReference>
<dbReference type="GO" id="GO:0005829">
    <property type="term" value="C:cytosol"/>
    <property type="evidence" value="ECO:0007669"/>
    <property type="project" value="TreeGrafter"/>
</dbReference>
<dbReference type="InterPro" id="IPR015943">
    <property type="entry name" value="WD40/YVTN_repeat-like_dom_sf"/>
</dbReference>
<gene>
    <name evidence="2" type="ORF">ABM34_12045</name>
</gene>
<dbReference type="AlphaFoldDB" id="A0A0H4QJU6"/>
<dbReference type="InterPro" id="IPR011048">
    <property type="entry name" value="Haem_d1_sf"/>
</dbReference>
<comment type="similarity">
    <text evidence="1">Belongs to the cycloisomerase 2 family.</text>
</comment>
<name>A0A0H4QJU6_9LACO</name>
<evidence type="ECO:0000313" key="2">
    <source>
        <dbReference type="EMBL" id="AKP68192.1"/>
    </source>
</evidence>
<reference evidence="3" key="1">
    <citation type="submission" date="2015-07" db="EMBL/GenBank/DDBJ databases">
        <title>Lactobacillus ginsenosidimutans/EMML 3141/ whole genome sequencing.</title>
        <authorList>
            <person name="Kim M.K."/>
            <person name="Im W.-T."/>
            <person name="Srinivasan S."/>
            <person name="Lee J.-J."/>
        </authorList>
    </citation>
    <scope>NUCLEOTIDE SEQUENCE [LARGE SCALE GENOMIC DNA]</scope>
    <source>
        <strain evidence="3">EMML 3041</strain>
    </source>
</reference>
<proteinExistence type="inferred from homology"/>
<protein>
    <recommendedName>
        <fullName evidence="4">6-phosphogluconolactonase</fullName>
    </recommendedName>
</protein>
<dbReference type="SUPFAM" id="SSF51004">
    <property type="entry name" value="C-terminal (heme d1) domain of cytochrome cd1-nitrite reductase"/>
    <property type="match status" value="1"/>
</dbReference>
<dbReference type="PATRIC" id="fig|1007676.4.peg.2438"/>
<dbReference type="Gene3D" id="2.130.10.10">
    <property type="entry name" value="YVTN repeat-like/Quinoprotein amine dehydrogenase"/>
    <property type="match status" value="1"/>
</dbReference>
<dbReference type="OrthoDB" id="9790815at2"/>